<evidence type="ECO:0000256" key="1">
    <source>
        <dbReference type="ARBA" id="ARBA00006295"/>
    </source>
</evidence>
<proteinExistence type="inferred from homology"/>
<dbReference type="Gene3D" id="3.90.1530.30">
    <property type="match status" value="1"/>
</dbReference>
<keyword evidence="4" id="KW-0614">Plasmid</keyword>
<protein>
    <submittedName>
        <fullName evidence="4">Plasmid stabilization protein, putative</fullName>
    </submittedName>
</protein>
<sequence length="631" mass="67717">MTKKSQSEMTQGTLKSLALSSLSLSPLNPRQEVPDEDVASLAESIKTVGLIQPIAGLETKDGVEIVAGGRRLRALRLAAADLGQDEATYLVNVTVTTDAAQAQSWASTENVNRKNLHPAQEVRAYADMIQSGSDESTVAKAFGVTVRHVKGRMKLAVLPTVILDALRADEITLDVAAAYTVADTTEQAAEVFERLNGGWMGDQLHSIRSELTQDAADGDGKLATFVGRAAYEAAGGAVTEDLFGEDVYFTDSEIVQQLADAKLAEAAEALKGEGWLWVETAYEQPSYEVTQKMGRAYAQPVAPSEDQQARYDALADIVETDTATEAEMAEFDALEEAMEQKAYTEDQKRLAGVFLYITYHGELGATYGMIRPENRKEAEDAGICAKNAHHTSYSAAEKPKSAYSAALTADLARVRTCAVQTALLDKPELALDLVTFALVQSMYDSPIGISTTQPRNTPDDDAGLTVDARIAHEYETPIRAKPAAEKFAAFRALPKKERNAALTGEVAKLMQATLADHAQNPLIEMVATLAGANVRAVWTPSEAFLNRLKADQLIEAMAFILGEAPQKSFTSLKKGEKAARLAAIFAGKKGIPPLSAEQKRRAEAWVPDGMATAPAVTPKTAKPAKAKKAAA</sequence>
<feature type="compositionally biased region" description="Basic residues" evidence="2">
    <location>
        <begin position="622"/>
        <end position="631"/>
    </location>
</feature>
<dbReference type="InterPro" id="IPR004437">
    <property type="entry name" value="ParB/RepB/Spo0J"/>
</dbReference>
<comment type="similarity">
    <text evidence="1">Belongs to the ParB family.</text>
</comment>
<evidence type="ECO:0000313" key="4">
    <source>
        <dbReference type="EMBL" id="ABI93371.1"/>
    </source>
</evidence>
<dbReference type="InterPro" id="IPR036086">
    <property type="entry name" value="ParB/Sulfiredoxin_sf"/>
</dbReference>
<dbReference type="GO" id="GO:0007059">
    <property type="term" value="P:chromosome segregation"/>
    <property type="evidence" value="ECO:0007669"/>
    <property type="project" value="TreeGrafter"/>
</dbReference>
<reference evidence="4 5" key="1">
    <citation type="journal article" date="2007" name="J. Bacteriol.">
        <title>The complete genome sequence of Roseobacter denitrificans reveals a mixotrophic rather than photosynthetic metabolism.</title>
        <authorList>
            <person name="Swingley W.D."/>
            <person name="Sadekar S."/>
            <person name="Mastrian S.D."/>
            <person name="Matthies H.J."/>
            <person name="Hao J."/>
            <person name="Ramos H."/>
            <person name="Acharya C.R."/>
            <person name="Conrad A.L."/>
            <person name="Taylor H.L."/>
            <person name="Dejesa L.C."/>
            <person name="Shah M.K."/>
            <person name="O'huallachain M.E."/>
            <person name="Lince M.T."/>
            <person name="Blankenship R.E."/>
            <person name="Beatty J.T."/>
            <person name="Touchman J.W."/>
        </authorList>
    </citation>
    <scope>NUCLEOTIDE SEQUENCE [LARGE SCALE GENOMIC DNA]</scope>
    <source>
        <strain evidence="5">ATCC 33942 / OCh 114</strain>
        <plasmid evidence="4 5">pTB1</plasmid>
    </source>
</reference>
<dbReference type="PANTHER" id="PTHR33375">
    <property type="entry name" value="CHROMOSOME-PARTITIONING PROTEIN PARB-RELATED"/>
    <property type="match status" value="1"/>
</dbReference>
<geneLocation type="plasmid" evidence="4 5">
    <name>pTB1</name>
</geneLocation>
<dbReference type="SUPFAM" id="SSF109709">
    <property type="entry name" value="KorB DNA-binding domain-like"/>
    <property type="match status" value="1"/>
</dbReference>
<dbReference type="GO" id="GO:0005694">
    <property type="term" value="C:chromosome"/>
    <property type="evidence" value="ECO:0007669"/>
    <property type="project" value="TreeGrafter"/>
</dbReference>
<dbReference type="NCBIfam" id="TIGR00180">
    <property type="entry name" value="parB_part"/>
    <property type="match status" value="1"/>
</dbReference>
<dbReference type="InterPro" id="IPR003115">
    <property type="entry name" value="ParB_N"/>
</dbReference>
<evidence type="ECO:0000259" key="3">
    <source>
        <dbReference type="SMART" id="SM00470"/>
    </source>
</evidence>
<keyword evidence="5" id="KW-1185">Reference proteome</keyword>
<dbReference type="OrthoDB" id="9813122at2"/>
<feature type="compositionally biased region" description="Low complexity" evidence="2">
    <location>
        <begin position="611"/>
        <end position="621"/>
    </location>
</feature>
<organism evidence="4 5">
    <name type="scientific">Roseobacter denitrificans (strain ATCC 33942 / OCh 114)</name>
    <name type="common">Erythrobacter sp. (strain OCh 114)</name>
    <name type="synonym">Roseobacter denitrificans</name>
    <dbReference type="NCBI Taxonomy" id="375451"/>
    <lineage>
        <taxon>Bacteria</taxon>
        <taxon>Pseudomonadati</taxon>
        <taxon>Pseudomonadota</taxon>
        <taxon>Alphaproteobacteria</taxon>
        <taxon>Rhodobacterales</taxon>
        <taxon>Roseobacteraceae</taxon>
        <taxon>Roseobacter</taxon>
    </lineage>
</organism>
<dbReference type="GO" id="GO:0003677">
    <property type="term" value="F:DNA binding"/>
    <property type="evidence" value="ECO:0007669"/>
    <property type="project" value="InterPro"/>
</dbReference>
<evidence type="ECO:0000256" key="2">
    <source>
        <dbReference type="SAM" id="MobiDB-lite"/>
    </source>
</evidence>
<gene>
    <name evidence="4" type="ordered locus">RD1_A0072</name>
</gene>
<accession>Q07GM8</accession>
<dbReference type="EMBL" id="CP000464">
    <property type="protein sequence ID" value="ABI93371.1"/>
    <property type="molecule type" value="Genomic_DNA"/>
</dbReference>
<dbReference type="SUPFAM" id="SSF110849">
    <property type="entry name" value="ParB/Sulfiredoxin"/>
    <property type="match status" value="1"/>
</dbReference>
<name>Q07GM8_ROSDO</name>
<dbReference type="KEGG" id="rde:RD1_A0072"/>
<dbReference type="Gene3D" id="1.10.10.2830">
    <property type="match status" value="1"/>
</dbReference>
<feature type="region of interest" description="Disordered" evidence="2">
    <location>
        <begin position="610"/>
        <end position="631"/>
    </location>
</feature>
<evidence type="ECO:0000313" key="5">
    <source>
        <dbReference type="Proteomes" id="UP000007029"/>
    </source>
</evidence>
<feature type="domain" description="ParB-like N-terminal" evidence="3">
    <location>
        <begin position="15"/>
        <end position="111"/>
    </location>
</feature>
<dbReference type="RefSeq" id="WP_011655427.1">
    <property type="nucleotide sequence ID" value="NC_008386.1"/>
</dbReference>
<dbReference type="Proteomes" id="UP000007029">
    <property type="component" value="Plasmid pTB1"/>
</dbReference>
<dbReference type="HOGENOM" id="CLU_019174_1_1_5"/>
<dbReference type="AlphaFoldDB" id="Q07GM8"/>
<dbReference type="Pfam" id="PF02195">
    <property type="entry name" value="ParB_N"/>
    <property type="match status" value="1"/>
</dbReference>
<dbReference type="SMART" id="SM00470">
    <property type="entry name" value="ParB"/>
    <property type="match status" value="1"/>
</dbReference>
<dbReference type="PANTHER" id="PTHR33375:SF7">
    <property type="entry name" value="CHROMOSOME 2-PARTITIONING PROTEIN PARB-RELATED"/>
    <property type="match status" value="1"/>
</dbReference>
<dbReference type="InterPro" id="IPR050336">
    <property type="entry name" value="Chromosome_partition/occlusion"/>
</dbReference>